<dbReference type="EMBL" id="FNQB01000002">
    <property type="protein sequence ID" value="SDZ23447.1"/>
    <property type="molecule type" value="Genomic_DNA"/>
</dbReference>
<dbReference type="Proteomes" id="UP000199632">
    <property type="component" value="Unassembled WGS sequence"/>
</dbReference>
<sequence>MPRVTIGVPVYNAARYLPVALDALRVQDHPDFEIVISDNASTDETWDICQRYAVADPRIRLWRNERNLGGHANFGKVVELASGELFKWAAYDDICRPGFVSACVAALDAAGPRAVLAYPKTVLIDEDGVEVGAYADKLDLRDQRAWKRLSGLANNISLCHAHFGVFRIEALRRTGLIRPFLSSDYTLMAEVAAIGEIHEVPERLFLRRVHGASTRQAGNSAAAATTWFAPEGGGKSARSPRANMLRQTVRVLRGHPGGLTNSAAFLGTWFARRARVRLGALRRRLSGKPMPALTESGA</sequence>
<dbReference type="PANTHER" id="PTHR22916">
    <property type="entry name" value="GLYCOSYLTRANSFERASE"/>
    <property type="match status" value="1"/>
</dbReference>
<protein>
    <submittedName>
        <fullName evidence="2">Glycosyl transferase family 2</fullName>
    </submittedName>
</protein>
<dbReference type="CDD" id="cd00761">
    <property type="entry name" value="Glyco_tranf_GTA_type"/>
    <property type="match status" value="1"/>
</dbReference>
<keyword evidence="3" id="KW-1185">Reference proteome</keyword>
<dbReference type="RefSeq" id="WP_090793706.1">
    <property type="nucleotide sequence ID" value="NZ_BOND01000008.1"/>
</dbReference>
<reference evidence="3" key="1">
    <citation type="submission" date="2016-10" db="EMBL/GenBank/DDBJ databases">
        <authorList>
            <person name="Varghese N."/>
            <person name="Submissions S."/>
        </authorList>
    </citation>
    <scope>NUCLEOTIDE SEQUENCE [LARGE SCALE GENOMIC DNA]</scope>
    <source>
        <strain evidence="3">DSM 44718</strain>
    </source>
</reference>
<dbReference type="GO" id="GO:0016740">
    <property type="term" value="F:transferase activity"/>
    <property type="evidence" value="ECO:0007669"/>
    <property type="project" value="UniProtKB-KW"/>
</dbReference>
<dbReference type="PANTHER" id="PTHR22916:SF56">
    <property type="entry name" value="GLYCOSYL TRANSFERASE"/>
    <property type="match status" value="1"/>
</dbReference>
<accession>A0A1H3RCP7</accession>
<dbReference type="STRING" id="137265.SAMN05421684_3711"/>
<dbReference type="AlphaFoldDB" id="A0A1H3RCP7"/>
<keyword evidence="2" id="KW-0808">Transferase</keyword>
<proteinExistence type="predicted"/>
<evidence type="ECO:0000259" key="1">
    <source>
        <dbReference type="Pfam" id="PF00535"/>
    </source>
</evidence>
<dbReference type="Pfam" id="PF00535">
    <property type="entry name" value="Glycos_transf_2"/>
    <property type="match status" value="1"/>
</dbReference>
<dbReference type="InterPro" id="IPR001173">
    <property type="entry name" value="Glyco_trans_2-like"/>
</dbReference>
<dbReference type="OrthoDB" id="3177103at2"/>
<feature type="domain" description="Glycosyltransferase 2-like" evidence="1">
    <location>
        <begin position="5"/>
        <end position="117"/>
    </location>
</feature>
<evidence type="ECO:0000313" key="2">
    <source>
        <dbReference type="EMBL" id="SDZ23447.1"/>
    </source>
</evidence>
<dbReference type="InterPro" id="IPR029044">
    <property type="entry name" value="Nucleotide-diphossugar_trans"/>
</dbReference>
<name>A0A1H3RCP7_9ACTN</name>
<gene>
    <name evidence="2" type="ORF">SAMN05421684_3711</name>
</gene>
<dbReference type="Gene3D" id="3.90.550.10">
    <property type="entry name" value="Spore Coat Polysaccharide Biosynthesis Protein SpsA, Chain A"/>
    <property type="match status" value="1"/>
</dbReference>
<organism evidence="2 3">
    <name type="scientific">Asanoa ishikariensis</name>
    <dbReference type="NCBI Taxonomy" id="137265"/>
    <lineage>
        <taxon>Bacteria</taxon>
        <taxon>Bacillati</taxon>
        <taxon>Actinomycetota</taxon>
        <taxon>Actinomycetes</taxon>
        <taxon>Micromonosporales</taxon>
        <taxon>Micromonosporaceae</taxon>
        <taxon>Asanoa</taxon>
    </lineage>
</organism>
<evidence type="ECO:0000313" key="3">
    <source>
        <dbReference type="Proteomes" id="UP000199632"/>
    </source>
</evidence>
<dbReference type="SUPFAM" id="SSF53448">
    <property type="entry name" value="Nucleotide-diphospho-sugar transferases"/>
    <property type="match status" value="1"/>
</dbReference>